<evidence type="ECO:0000256" key="2">
    <source>
        <dbReference type="ARBA" id="ARBA00023015"/>
    </source>
</evidence>
<dbReference type="InterPro" id="IPR015300">
    <property type="entry name" value="DNA-bd_pseudobarrel_sf"/>
</dbReference>
<evidence type="ECO:0000256" key="5">
    <source>
        <dbReference type="ARBA" id="ARBA00023242"/>
    </source>
</evidence>
<dbReference type="PANTHER" id="PTHR31391">
    <property type="entry name" value="B3 DOMAIN-CONTAINING PROTEIN OS11G0197600-RELATED"/>
    <property type="match status" value="1"/>
</dbReference>
<accession>A0A2T8I1K8</accession>
<dbReference type="Proteomes" id="UP000243499">
    <property type="component" value="Chromosome 9"/>
</dbReference>
<keyword evidence="3" id="KW-0238">DNA-binding</keyword>
<dbReference type="GO" id="GO:0003677">
    <property type="term" value="F:DNA binding"/>
    <property type="evidence" value="ECO:0007669"/>
    <property type="project" value="UniProtKB-KW"/>
</dbReference>
<dbReference type="InterPro" id="IPR003340">
    <property type="entry name" value="B3_DNA-bd"/>
</dbReference>
<evidence type="ECO:0000256" key="1">
    <source>
        <dbReference type="ARBA" id="ARBA00004123"/>
    </source>
</evidence>
<dbReference type="CDD" id="cd10017">
    <property type="entry name" value="B3_DNA"/>
    <property type="match status" value="1"/>
</dbReference>
<evidence type="ECO:0000313" key="8">
    <source>
        <dbReference type="EMBL" id="PVH31509.1"/>
    </source>
</evidence>
<keyword evidence="4" id="KW-0804">Transcription</keyword>
<dbReference type="PANTHER" id="PTHR31391:SF23">
    <property type="entry name" value="B3 DOMAIN-CONTAINING PROTEIN OS03G0619800"/>
    <property type="match status" value="1"/>
</dbReference>
<organism evidence="8">
    <name type="scientific">Panicum hallii</name>
    <dbReference type="NCBI Taxonomy" id="206008"/>
    <lineage>
        <taxon>Eukaryota</taxon>
        <taxon>Viridiplantae</taxon>
        <taxon>Streptophyta</taxon>
        <taxon>Embryophyta</taxon>
        <taxon>Tracheophyta</taxon>
        <taxon>Spermatophyta</taxon>
        <taxon>Magnoliopsida</taxon>
        <taxon>Liliopsida</taxon>
        <taxon>Poales</taxon>
        <taxon>Poaceae</taxon>
        <taxon>PACMAD clade</taxon>
        <taxon>Panicoideae</taxon>
        <taxon>Panicodae</taxon>
        <taxon>Paniceae</taxon>
        <taxon>Panicinae</taxon>
        <taxon>Panicum</taxon>
        <taxon>Panicum sect. Panicum</taxon>
    </lineage>
</organism>
<keyword evidence="2" id="KW-0805">Transcription regulation</keyword>
<dbReference type="SMART" id="SM01019">
    <property type="entry name" value="B3"/>
    <property type="match status" value="1"/>
</dbReference>
<protein>
    <recommendedName>
        <fullName evidence="7">TF-B3 domain-containing protein</fullName>
    </recommendedName>
</protein>
<proteinExistence type="predicted"/>
<reference evidence="8" key="1">
    <citation type="submission" date="2018-04" db="EMBL/GenBank/DDBJ databases">
        <title>WGS assembly of Panicum hallii.</title>
        <authorList>
            <person name="Lovell J."/>
            <person name="Jenkins J."/>
            <person name="Lowry D."/>
            <person name="Mamidi S."/>
            <person name="Sreedasyam A."/>
            <person name="Weng X."/>
            <person name="Barry K."/>
            <person name="Bonette J."/>
            <person name="Campitelli B."/>
            <person name="Daum C."/>
            <person name="Gordon S."/>
            <person name="Gould B."/>
            <person name="Lipzen A."/>
            <person name="Macqueen A."/>
            <person name="Palacio-Mejia J."/>
            <person name="Plott C."/>
            <person name="Shakirov E."/>
            <person name="Shu S."/>
            <person name="Yoshinaga Y."/>
            <person name="Zane M."/>
            <person name="Rokhsar D."/>
            <person name="Grimwood J."/>
            <person name="Schmutz J."/>
            <person name="Juenger T."/>
        </authorList>
    </citation>
    <scope>NUCLEOTIDE SEQUENCE [LARGE SCALE GENOMIC DNA]</scope>
    <source>
        <strain evidence="8">FIL2</strain>
    </source>
</reference>
<evidence type="ECO:0000256" key="3">
    <source>
        <dbReference type="ARBA" id="ARBA00023125"/>
    </source>
</evidence>
<comment type="subcellular location">
    <subcellularLocation>
        <location evidence="1">Nucleus</location>
    </subcellularLocation>
</comment>
<dbReference type="Gene3D" id="2.40.330.10">
    <property type="entry name" value="DNA-binding pseudobarrel domain"/>
    <property type="match status" value="1"/>
</dbReference>
<name>A0A2T8I1K8_9POAL</name>
<evidence type="ECO:0000256" key="4">
    <source>
        <dbReference type="ARBA" id="ARBA00023163"/>
    </source>
</evidence>
<evidence type="ECO:0000259" key="7">
    <source>
        <dbReference type="PROSITE" id="PS50863"/>
    </source>
</evidence>
<feature type="region of interest" description="Disordered" evidence="6">
    <location>
        <begin position="55"/>
        <end position="79"/>
    </location>
</feature>
<dbReference type="InterPro" id="IPR044837">
    <property type="entry name" value="REM16-like"/>
</dbReference>
<dbReference type="SUPFAM" id="SSF101936">
    <property type="entry name" value="DNA-binding pseudobarrel domain"/>
    <property type="match status" value="1"/>
</dbReference>
<feature type="domain" description="TF-B3" evidence="7">
    <location>
        <begin position="107"/>
        <end position="203"/>
    </location>
</feature>
<dbReference type="Pfam" id="PF02362">
    <property type="entry name" value="B3"/>
    <property type="match status" value="1"/>
</dbReference>
<dbReference type="PROSITE" id="PS50863">
    <property type="entry name" value="B3"/>
    <property type="match status" value="1"/>
</dbReference>
<gene>
    <name evidence="8" type="ORF">PAHAL_9G164900</name>
</gene>
<sequence length="205" mass="23361">MVNQVRRWLPQSILRRSRQMVSRMNTTTIRSFLDHPFLMVEKLFAGQHVSSESSMKEISDGSLNNNDSGGPSDPPYIVPSRSCLSRSQKKIVEAKVRAIQSEAPIYIVIMKSSSIVVSKQMLEFGAHYAAAYLPAREQTMVLQCKGKIWNTDMVIRNGHRLFLRGGWPKFVCDNGLRLGDICLFQLKKNESKLTMEVHVISREEF</sequence>
<dbReference type="EMBL" id="CM008054">
    <property type="protein sequence ID" value="PVH31509.1"/>
    <property type="molecule type" value="Genomic_DNA"/>
</dbReference>
<dbReference type="AlphaFoldDB" id="A0A2T8I1K8"/>
<evidence type="ECO:0000256" key="6">
    <source>
        <dbReference type="SAM" id="MobiDB-lite"/>
    </source>
</evidence>
<keyword evidence="5" id="KW-0539">Nucleus</keyword>
<dbReference type="Gramene" id="PVH31509">
    <property type="protein sequence ID" value="PVH31509"/>
    <property type="gene ID" value="PAHAL_9G164900"/>
</dbReference>
<dbReference type="GO" id="GO:0005634">
    <property type="term" value="C:nucleus"/>
    <property type="evidence" value="ECO:0007669"/>
    <property type="project" value="UniProtKB-SubCell"/>
</dbReference>